<feature type="compositionally biased region" description="Low complexity" evidence="2">
    <location>
        <begin position="190"/>
        <end position="199"/>
    </location>
</feature>
<evidence type="ECO:0000256" key="1">
    <source>
        <dbReference type="PROSITE-ProRule" id="PRU00175"/>
    </source>
</evidence>
<evidence type="ECO:0000313" key="5">
    <source>
        <dbReference type="Proteomes" id="UP000799753"/>
    </source>
</evidence>
<dbReference type="Proteomes" id="UP000799753">
    <property type="component" value="Unassembled WGS sequence"/>
</dbReference>
<feature type="compositionally biased region" description="Low complexity" evidence="2">
    <location>
        <begin position="108"/>
        <end position="132"/>
    </location>
</feature>
<feature type="compositionally biased region" description="Basic residues" evidence="2">
    <location>
        <begin position="412"/>
        <end position="426"/>
    </location>
</feature>
<keyword evidence="1" id="KW-0479">Metal-binding</keyword>
<feature type="compositionally biased region" description="Basic and acidic residues" evidence="2">
    <location>
        <begin position="667"/>
        <end position="699"/>
    </location>
</feature>
<dbReference type="GO" id="GO:0008270">
    <property type="term" value="F:zinc ion binding"/>
    <property type="evidence" value="ECO:0007669"/>
    <property type="project" value="UniProtKB-KW"/>
</dbReference>
<feature type="compositionally biased region" description="Gly residues" evidence="2">
    <location>
        <begin position="383"/>
        <end position="392"/>
    </location>
</feature>
<feature type="compositionally biased region" description="Basic and acidic residues" evidence="2">
    <location>
        <begin position="1007"/>
        <end position="1017"/>
    </location>
</feature>
<keyword evidence="1" id="KW-0863">Zinc-finger</keyword>
<dbReference type="PANTHER" id="PTHR46528">
    <property type="entry name" value="PROTEIN SON"/>
    <property type="match status" value="1"/>
</dbReference>
<dbReference type="InterPro" id="IPR032922">
    <property type="entry name" value="SON"/>
</dbReference>
<feature type="compositionally biased region" description="Basic residues" evidence="2">
    <location>
        <begin position="1050"/>
        <end position="1060"/>
    </location>
</feature>
<feature type="compositionally biased region" description="Basic and acidic residues" evidence="2">
    <location>
        <begin position="743"/>
        <end position="759"/>
    </location>
</feature>
<feature type="region of interest" description="Disordered" evidence="2">
    <location>
        <begin position="359"/>
        <end position="578"/>
    </location>
</feature>
<feature type="compositionally biased region" description="Basic and acidic residues" evidence="2">
    <location>
        <begin position="797"/>
        <end position="835"/>
    </location>
</feature>
<gene>
    <name evidence="4" type="ORF">P280DRAFT_523750</name>
</gene>
<dbReference type="Gene3D" id="3.30.40.10">
    <property type="entry name" value="Zinc/RING finger domain, C3HC4 (zinc finger)"/>
    <property type="match status" value="1"/>
</dbReference>
<evidence type="ECO:0000259" key="3">
    <source>
        <dbReference type="PROSITE" id="PS50089"/>
    </source>
</evidence>
<feature type="region of interest" description="Disordered" evidence="2">
    <location>
        <begin position="591"/>
        <end position="1082"/>
    </location>
</feature>
<evidence type="ECO:0000256" key="2">
    <source>
        <dbReference type="SAM" id="MobiDB-lite"/>
    </source>
</evidence>
<dbReference type="GO" id="GO:0048024">
    <property type="term" value="P:regulation of mRNA splicing, via spliceosome"/>
    <property type="evidence" value="ECO:0007669"/>
    <property type="project" value="TreeGrafter"/>
</dbReference>
<feature type="compositionally biased region" description="Low complexity" evidence="2">
    <location>
        <begin position="231"/>
        <end position="241"/>
    </location>
</feature>
<feature type="compositionally biased region" description="Polar residues" evidence="2">
    <location>
        <begin position="943"/>
        <end position="956"/>
    </location>
</feature>
<proteinExistence type="predicted"/>
<feature type="compositionally biased region" description="Basic and acidic residues" evidence="2">
    <location>
        <begin position="1061"/>
        <end position="1082"/>
    </location>
</feature>
<feature type="compositionally biased region" description="Polar residues" evidence="2">
    <location>
        <begin position="551"/>
        <end position="570"/>
    </location>
</feature>
<protein>
    <recommendedName>
        <fullName evidence="3">RING-type domain-containing protein</fullName>
    </recommendedName>
</protein>
<dbReference type="InterPro" id="IPR001841">
    <property type="entry name" value="Znf_RING"/>
</dbReference>
<feature type="compositionally biased region" description="Basic residues" evidence="2">
    <location>
        <begin position="729"/>
        <end position="742"/>
    </location>
</feature>
<dbReference type="PANTHER" id="PTHR46528:SF1">
    <property type="entry name" value="PROTEIN SON"/>
    <property type="match status" value="1"/>
</dbReference>
<feature type="compositionally biased region" description="Basic and acidic residues" evidence="2">
    <location>
        <begin position="707"/>
        <end position="728"/>
    </location>
</feature>
<dbReference type="SUPFAM" id="SSF57850">
    <property type="entry name" value="RING/U-box"/>
    <property type="match status" value="1"/>
</dbReference>
<name>A0A6A6RHQ6_9PLEO</name>
<dbReference type="OrthoDB" id="106784at2759"/>
<feature type="domain" description="RING-type" evidence="3">
    <location>
        <begin position="33"/>
        <end position="71"/>
    </location>
</feature>
<feature type="compositionally biased region" description="Basic and acidic residues" evidence="2">
    <location>
        <begin position="639"/>
        <end position="658"/>
    </location>
</feature>
<feature type="compositionally biased region" description="Polar residues" evidence="2">
    <location>
        <begin position="618"/>
        <end position="636"/>
    </location>
</feature>
<dbReference type="GO" id="GO:0051726">
    <property type="term" value="P:regulation of cell cycle"/>
    <property type="evidence" value="ECO:0007669"/>
    <property type="project" value="InterPro"/>
</dbReference>
<dbReference type="AlphaFoldDB" id="A0A6A6RHQ6"/>
<evidence type="ECO:0000313" key="4">
    <source>
        <dbReference type="EMBL" id="KAF2634770.1"/>
    </source>
</evidence>
<dbReference type="InterPro" id="IPR013083">
    <property type="entry name" value="Znf_RING/FYVE/PHD"/>
</dbReference>
<accession>A0A6A6RHQ6</accession>
<feature type="compositionally biased region" description="Basic and acidic residues" evidence="2">
    <location>
        <begin position="963"/>
        <end position="981"/>
    </location>
</feature>
<feature type="compositionally biased region" description="Low complexity" evidence="2">
    <location>
        <begin position="995"/>
        <end position="1005"/>
    </location>
</feature>
<dbReference type="EMBL" id="MU006814">
    <property type="protein sequence ID" value="KAF2634770.1"/>
    <property type="molecule type" value="Genomic_DNA"/>
</dbReference>
<dbReference type="GO" id="GO:0003723">
    <property type="term" value="F:RNA binding"/>
    <property type="evidence" value="ECO:0007669"/>
    <property type="project" value="InterPro"/>
</dbReference>
<feature type="compositionally biased region" description="Basic residues" evidence="2">
    <location>
        <begin position="760"/>
        <end position="773"/>
    </location>
</feature>
<feature type="compositionally biased region" description="Polar residues" evidence="2">
    <location>
        <begin position="512"/>
        <end position="524"/>
    </location>
</feature>
<feature type="compositionally biased region" description="Polar residues" evidence="2">
    <location>
        <begin position="982"/>
        <end position="994"/>
    </location>
</feature>
<organism evidence="4 5">
    <name type="scientific">Massarina eburnea CBS 473.64</name>
    <dbReference type="NCBI Taxonomy" id="1395130"/>
    <lineage>
        <taxon>Eukaryota</taxon>
        <taxon>Fungi</taxon>
        <taxon>Dikarya</taxon>
        <taxon>Ascomycota</taxon>
        <taxon>Pezizomycotina</taxon>
        <taxon>Dothideomycetes</taxon>
        <taxon>Pleosporomycetidae</taxon>
        <taxon>Pleosporales</taxon>
        <taxon>Massarineae</taxon>
        <taxon>Massarinaceae</taxon>
        <taxon>Massarina</taxon>
    </lineage>
</organism>
<sequence length="1082" mass="119613">MTDAAADPKAAPLADDLRDFALTLRSVPKNFSCAICNNVAIDAYKLLCCNKPICSYCQEKFTFPTTCPLCEHDPLEAESCIVNKVLRNTIRIWLAKQQKKKEEKLASEVPTPTVETTPVVETTPAAEVVATVEKPEEGESAPAVDGNPAAETTPAGADKVGDSDADAPVNATSNSIEAGDGAETSEEAPPRAASSASQPGEDPNTDDQGERNASVDAADGAQSAQDMDEQGNAMYNNNPNMFPNGMPGQFGNYGPGQSAAGFANGMPFNGMNAMNGMSNMMGSYMNPMGYGMNNSNGMYGNYGGGMGMGMNNMGAMNYGGGYGNGWSGMGGANYGGYNNMGGHNQSFPGMMNQFPNKSNFANQNRYNPNGPPFPQQRANRNGSFGGGFGPGNGYNANTANSRPGTGNGPHNNHVRRFPKHVSHRLPKRPDTFVDSSPPPPTKTDQCDPIQRDGQSPAGSADATVETRTEKEHTAEASVEGKDDAQTTTDEGADGEKAQGADPLTETAGTEAPASNTLNQIQTVDTNDDDSQNFDYGMQPGMGYGPHMMDQYPQQQPYTNGAYQPQYNQNFGHRGDHNAAYGSSTVVVGEPRGLGVAGAPTGPRAMREKNNFKGPHNPRFNSQAPRTAPTQPSTSGSPPRESRASPVRDDSLRTKEKSPSRSRSRSRGRNETRDDHGERSRSGDDQRERTPVDNDHDHHEERRRRRSSRNDDERDDYEDRRRDDRESRGHRTRSTSRDSKHRSRREEKHRSSRPYRDRSREHRRRQRSYSRSRSHSPIAGEKYEDGPEETNSRRRNKGDKDKYRDRSRDRDRERDRRDRKERDYDDDKYRSRDKDRERRRRRDREADDEDRVHDDDKHDKHRSRRSRKDRDRERDYDRDYEKPPKSATSTRPASPPLNAPAGPSADRFSFRGASSKTKTMPPPAGPRGMQPPKGPSGNRESRGKTNSVTLVPSTPTDTAVPDHYAAEREKNARERAGLDRDPYSSNKNSSNKTLQSRASSSRTSLSKRSRDEAEEKGNDAPTAPSSHRDKRRKSRDAGGNGGQLANLFTKGLRKSAGKRGGVKTEGEVERELERTERERDRRY</sequence>
<keyword evidence="5" id="KW-1185">Reference proteome</keyword>
<feature type="compositionally biased region" description="Polar residues" evidence="2">
    <location>
        <begin position="398"/>
        <end position="410"/>
    </location>
</feature>
<feature type="region of interest" description="Disordered" evidence="2">
    <location>
        <begin position="101"/>
        <end position="241"/>
    </location>
</feature>
<keyword evidence="1" id="KW-0862">Zinc</keyword>
<feature type="compositionally biased region" description="Basic and acidic residues" evidence="2">
    <location>
        <begin position="867"/>
        <end position="883"/>
    </location>
</feature>
<reference evidence="4" key="1">
    <citation type="journal article" date="2020" name="Stud. Mycol.">
        <title>101 Dothideomycetes genomes: a test case for predicting lifestyles and emergence of pathogens.</title>
        <authorList>
            <person name="Haridas S."/>
            <person name="Albert R."/>
            <person name="Binder M."/>
            <person name="Bloem J."/>
            <person name="Labutti K."/>
            <person name="Salamov A."/>
            <person name="Andreopoulos B."/>
            <person name="Baker S."/>
            <person name="Barry K."/>
            <person name="Bills G."/>
            <person name="Bluhm B."/>
            <person name="Cannon C."/>
            <person name="Castanera R."/>
            <person name="Culley D."/>
            <person name="Daum C."/>
            <person name="Ezra D."/>
            <person name="Gonzalez J."/>
            <person name="Henrissat B."/>
            <person name="Kuo A."/>
            <person name="Liang C."/>
            <person name="Lipzen A."/>
            <person name="Lutzoni F."/>
            <person name="Magnuson J."/>
            <person name="Mondo S."/>
            <person name="Nolan M."/>
            <person name="Ohm R."/>
            <person name="Pangilinan J."/>
            <person name="Park H.-J."/>
            <person name="Ramirez L."/>
            <person name="Alfaro M."/>
            <person name="Sun H."/>
            <person name="Tritt A."/>
            <person name="Yoshinaga Y."/>
            <person name="Zwiers L.-H."/>
            <person name="Turgeon B."/>
            <person name="Goodwin S."/>
            <person name="Spatafora J."/>
            <person name="Crous P."/>
            <person name="Grigoriev I."/>
        </authorList>
    </citation>
    <scope>NUCLEOTIDE SEQUENCE</scope>
    <source>
        <strain evidence="4">CBS 473.64</strain>
    </source>
</reference>
<feature type="compositionally biased region" description="Basic and acidic residues" evidence="2">
    <location>
        <begin position="464"/>
        <end position="484"/>
    </location>
</feature>
<dbReference type="PROSITE" id="PS50089">
    <property type="entry name" value="ZF_RING_2"/>
    <property type="match status" value="1"/>
</dbReference>